<gene>
    <name evidence="6" type="ORF">BLA60_31415</name>
</gene>
<evidence type="ECO:0000259" key="5">
    <source>
        <dbReference type="PROSITE" id="PS50921"/>
    </source>
</evidence>
<dbReference type="PROSITE" id="PS50921">
    <property type="entry name" value="ANTAR"/>
    <property type="match status" value="1"/>
</dbReference>
<dbReference type="InterPro" id="IPR003018">
    <property type="entry name" value="GAF"/>
</dbReference>
<keyword evidence="1" id="KW-0808">Transferase</keyword>
<name>A0A7Z0WG79_9PSEU</name>
<dbReference type="OrthoDB" id="3683444at2"/>
<dbReference type="SUPFAM" id="SSF52172">
    <property type="entry name" value="CheY-like"/>
    <property type="match status" value="1"/>
</dbReference>
<dbReference type="Gene3D" id="3.30.450.40">
    <property type="match status" value="1"/>
</dbReference>
<dbReference type="InterPro" id="IPR005561">
    <property type="entry name" value="ANTAR"/>
</dbReference>
<evidence type="ECO:0000256" key="2">
    <source>
        <dbReference type="ARBA" id="ARBA00022777"/>
    </source>
</evidence>
<proteinExistence type="predicted"/>
<dbReference type="InterPro" id="IPR011006">
    <property type="entry name" value="CheY-like_superfamily"/>
</dbReference>
<dbReference type="SUPFAM" id="SSF55781">
    <property type="entry name" value="GAF domain-like"/>
    <property type="match status" value="1"/>
</dbReference>
<accession>A0A7Z0WG79</accession>
<evidence type="ECO:0000256" key="1">
    <source>
        <dbReference type="ARBA" id="ARBA00022679"/>
    </source>
</evidence>
<dbReference type="EMBL" id="MSIF01000021">
    <property type="protein sequence ID" value="OLF06480.1"/>
    <property type="molecule type" value="Genomic_DNA"/>
</dbReference>
<dbReference type="Gene3D" id="1.10.10.10">
    <property type="entry name" value="Winged helix-like DNA-binding domain superfamily/Winged helix DNA-binding domain"/>
    <property type="match status" value="1"/>
</dbReference>
<protein>
    <recommendedName>
        <fullName evidence="5">ANTAR domain-containing protein</fullName>
    </recommendedName>
</protein>
<evidence type="ECO:0000313" key="6">
    <source>
        <dbReference type="EMBL" id="OLF06480.1"/>
    </source>
</evidence>
<dbReference type="PIRSF" id="PIRSF036625">
    <property type="entry name" value="GAF_ANTAR"/>
    <property type="match status" value="1"/>
</dbReference>
<feature type="domain" description="ANTAR" evidence="5">
    <location>
        <begin position="160"/>
        <end position="221"/>
    </location>
</feature>
<keyword evidence="2" id="KW-0418">Kinase</keyword>
<sequence length="235" mass="25034">MEELAETFVELSDAVAVEPDLDHVLILLADRSVRLLTIAAAGLLLVDQAGVPQASGASDDRVAALCELDGPLRECCRAGAPVAVDLSAPATAHRWPEFTAAAVAVGFASVHTLPLRLRDQVLGATSLFRTEPVGPDERTLRVAQALADVAAIGLSQARSLRRQTDLAAQLQHALTSRVVIEQAKGIIAERLGIGVDVAFTALRHYARSNNNRIAELSASVVAGEFDVALLRRRRR</sequence>
<organism evidence="6 7">
    <name type="scientific">Actinophytocola xinjiangensis</name>
    <dbReference type="NCBI Taxonomy" id="485602"/>
    <lineage>
        <taxon>Bacteria</taxon>
        <taxon>Bacillati</taxon>
        <taxon>Actinomycetota</taxon>
        <taxon>Actinomycetes</taxon>
        <taxon>Pseudonocardiales</taxon>
        <taxon>Pseudonocardiaceae</taxon>
    </lineage>
</organism>
<dbReference type="InterPro" id="IPR036388">
    <property type="entry name" value="WH-like_DNA-bd_sf"/>
</dbReference>
<dbReference type="SMART" id="SM01012">
    <property type="entry name" value="ANTAR"/>
    <property type="match status" value="1"/>
</dbReference>
<evidence type="ECO:0000256" key="4">
    <source>
        <dbReference type="ARBA" id="ARBA00023163"/>
    </source>
</evidence>
<dbReference type="InterPro" id="IPR029016">
    <property type="entry name" value="GAF-like_dom_sf"/>
</dbReference>
<dbReference type="AlphaFoldDB" id="A0A7Z0WG79"/>
<keyword evidence="4" id="KW-0804">Transcription</keyword>
<dbReference type="InterPro" id="IPR012074">
    <property type="entry name" value="GAF_ANTAR"/>
</dbReference>
<dbReference type="Pfam" id="PF13185">
    <property type="entry name" value="GAF_2"/>
    <property type="match status" value="1"/>
</dbReference>
<keyword evidence="7" id="KW-1185">Reference proteome</keyword>
<dbReference type="GO" id="GO:0003723">
    <property type="term" value="F:RNA binding"/>
    <property type="evidence" value="ECO:0007669"/>
    <property type="project" value="InterPro"/>
</dbReference>
<dbReference type="Proteomes" id="UP000185696">
    <property type="component" value="Unassembled WGS sequence"/>
</dbReference>
<evidence type="ECO:0000313" key="7">
    <source>
        <dbReference type="Proteomes" id="UP000185696"/>
    </source>
</evidence>
<keyword evidence="3" id="KW-0805">Transcription regulation</keyword>
<evidence type="ECO:0000256" key="3">
    <source>
        <dbReference type="ARBA" id="ARBA00023015"/>
    </source>
</evidence>
<comment type="caution">
    <text evidence="6">The sequence shown here is derived from an EMBL/GenBank/DDBJ whole genome shotgun (WGS) entry which is preliminary data.</text>
</comment>
<reference evidence="6 7" key="1">
    <citation type="submission" date="2016-12" db="EMBL/GenBank/DDBJ databases">
        <title>The draft genome sequence of Actinophytocola xinjiangensis.</title>
        <authorList>
            <person name="Wang W."/>
            <person name="Yuan L."/>
        </authorList>
    </citation>
    <scope>NUCLEOTIDE SEQUENCE [LARGE SCALE GENOMIC DNA]</scope>
    <source>
        <strain evidence="6 7">CGMCC 4.4663</strain>
    </source>
</reference>
<dbReference type="Pfam" id="PF03861">
    <property type="entry name" value="ANTAR"/>
    <property type="match status" value="1"/>
</dbReference>
<dbReference type="GO" id="GO:0016301">
    <property type="term" value="F:kinase activity"/>
    <property type="evidence" value="ECO:0007669"/>
    <property type="project" value="UniProtKB-KW"/>
</dbReference>